<dbReference type="InterPro" id="IPR001466">
    <property type="entry name" value="Beta-lactam-related"/>
</dbReference>
<keyword evidence="2 9" id="KW-0645">Protease</keyword>
<feature type="binding site" evidence="9">
    <location>
        <position position="665"/>
    </location>
    <ligand>
        <name>Zn(2+)</name>
        <dbReference type="ChEBI" id="CHEBI:29105"/>
        <note>catalytic</note>
    </ligand>
</feature>
<keyword evidence="6 9" id="KW-0224">Dipeptidase</keyword>
<feature type="binding site" evidence="9">
    <location>
        <position position="672"/>
    </location>
    <ligand>
        <name>Zn(2+)</name>
        <dbReference type="ChEBI" id="CHEBI:29105"/>
        <note>catalytic</note>
    </ligand>
</feature>
<dbReference type="SUPFAM" id="SSF55166">
    <property type="entry name" value="Hedgehog/DD-peptidase"/>
    <property type="match status" value="1"/>
</dbReference>
<dbReference type="GO" id="GO:0160237">
    <property type="term" value="F:D-Ala-D-Ala dipeptidase activity"/>
    <property type="evidence" value="ECO:0007669"/>
    <property type="project" value="UniProtKB-EC"/>
</dbReference>
<dbReference type="Gene3D" id="3.30.1380.10">
    <property type="match status" value="1"/>
</dbReference>
<dbReference type="PANTHER" id="PTHR43126:SF1">
    <property type="entry name" value="D-ALANYL-D-ALANINE DIPEPTIDASE"/>
    <property type="match status" value="1"/>
</dbReference>
<evidence type="ECO:0000256" key="8">
    <source>
        <dbReference type="ARBA" id="ARBA00023316"/>
    </source>
</evidence>
<evidence type="ECO:0000256" key="9">
    <source>
        <dbReference type="HAMAP-Rule" id="MF_01924"/>
    </source>
</evidence>
<sequence length="757" mass="86750">MKFIQAILFISLIVGGCGTSEEVQKDNVVNVQASEIKIHKPIALPDFSALIDSLKAAVRYECQTQQLPSLSVALLDREKVAWHTGFTWSKDKGSEALPQQAYYQMGEQAYLLTAHLLHEAVKAGKLSMNDPVNLYLPEVVPTTSLKIRHLIQPDSGIAILLPEGNRYSSPPNSLETAVKSLDFSGKVSETSWQETDFFVLGYLLEKLYRKKYTALLVEFAHKHNIANLFTEVSDSIRKHVLPGSFWTYEGRNVSLPVPEATLGLPHELCTDVQSWARCLQILLPAFSENPFWQVMFPVSDTSIWQSSGSGYTSFYRFHPVQQWGIVLLSSLEGSEGAMAKVADYVFTQMQRLEAGQAMTAYPRSLPVNREKIRLVQGRFQQGAEVLSLERFYRKWFVWKNNRRVELRQSGDSLIVDGRLAFGERFFLLNKDTLQSNGESWIRVPPRRPEKVPGEWKHLIGEYGTKQPYWRILEKNGQLYALIDHFHLFPLQKLNEDAFLIKEHDWTLSFTKNSKGGVEAIRLGEVVLSKRNKGLQEAKYFKIALSKPLSEIREIAFNALPPEEAGSFREPELVELSKVIPNVKYDIRYSKSNNFMGVPFYTLERAFLQRPAVQALAKVAKVLERQGLGLLIHDAYRPWYVTKMFWEGAAPVHRRYLANPAKGSRHNRGCAVDLSLYDLKSGKPVEMVSGYDEFSIRAYALYPGGTEQQRWHRDLLRQVMTAYGFVSIKNEWWHFDYYQWKKYPILNLRFEELEKNAG</sequence>
<reference evidence="11 12" key="1">
    <citation type="submission" date="2024-04" db="EMBL/GenBank/DDBJ databases">
        <title>Novel genus in family Flammeovirgaceae.</title>
        <authorList>
            <person name="Nguyen T.H."/>
            <person name="Vuong T.Q."/>
            <person name="Le H."/>
            <person name="Kim S.-G."/>
        </authorList>
    </citation>
    <scope>NUCLEOTIDE SEQUENCE [LARGE SCALE GENOMIC DNA]</scope>
    <source>
        <strain evidence="11 12">JCM 23209</strain>
    </source>
</reference>
<dbReference type="GO" id="GO:0008270">
    <property type="term" value="F:zinc ion binding"/>
    <property type="evidence" value="ECO:0007669"/>
    <property type="project" value="UniProtKB-UniRule"/>
</dbReference>
<dbReference type="GO" id="GO:0006508">
    <property type="term" value="P:proteolysis"/>
    <property type="evidence" value="ECO:0007669"/>
    <property type="project" value="UniProtKB-KW"/>
</dbReference>
<dbReference type="InterPro" id="IPR009045">
    <property type="entry name" value="Zn_M74/Hedgehog-like"/>
</dbReference>
<organism evidence="11 12">
    <name type="scientific">Rapidithrix thailandica</name>
    <dbReference type="NCBI Taxonomy" id="413964"/>
    <lineage>
        <taxon>Bacteria</taxon>
        <taxon>Pseudomonadati</taxon>
        <taxon>Bacteroidota</taxon>
        <taxon>Cytophagia</taxon>
        <taxon>Cytophagales</taxon>
        <taxon>Flammeovirgaceae</taxon>
        <taxon>Rapidithrix</taxon>
    </lineage>
</organism>
<feature type="domain" description="Beta-lactamase-related" evidence="10">
    <location>
        <begin position="63"/>
        <end position="215"/>
    </location>
</feature>
<dbReference type="GO" id="GO:0071555">
    <property type="term" value="P:cell wall organization"/>
    <property type="evidence" value="ECO:0007669"/>
    <property type="project" value="UniProtKB-KW"/>
</dbReference>
<evidence type="ECO:0000313" key="11">
    <source>
        <dbReference type="EMBL" id="MEN7548936.1"/>
    </source>
</evidence>
<evidence type="ECO:0000313" key="12">
    <source>
        <dbReference type="Proteomes" id="UP001403385"/>
    </source>
</evidence>
<gene>
    <name evidence="11" type="ORF">AAG747_13520</name>
</gene>
<feature type="site" description="Transition state stabilizer" evidence="9">
    <location>
        <position position="636"/>
    </location>
</feature>
<keyword evidence="3 9" id="KW-0479">Metal-binding</keyword>
<evidence type="ECO:0000256" key="7">
    <source>
        <dbReference type="ARBA" id="ARBA00023049"/>
    </source>
</evidence>
<comment type="catalytic activity">
    <reaction evidence="1 9">
        <text>D-alanyl-D-alanine + H2O = 2 D-alanine</text>
        <dbReference type="Rhea" id="RHEA:20661"/>
        <dbReference type="ChEBI" id="CHEBI:15377"/>
        <dbReference type="ChEBI" id="CHEBI:57416"/>
        <dbReference type="ChEBI" id="CHEBI:57822"/>
        <dbReference type="EC" id="3.4.13.22"/>
    </reaction>
</comment>
<dbReference type="Pfam" id="PF00144">
    <property type="entry name" value="Beta-lactamase"/>
    <property type="match status" value="1"/>
</dbReference>
<proteinExistence type="inferred from homology"/>
<dbReference type="PROSITE" id="PS51257">
    <property type="entry name" value="PROKAR_LIPOPROTEIN"/>
    <property type="match status" value="1"/>
</dbReference>
<name>A0AAW9SDK2_9BACT</name>
<keyword evidence="8" id="KW-0961">Cell wall biogenesis/degradation</keyword>
<dbReference type="EMBL" id="JBDKWZ010000007">
    <property type="protein sequence ID" value="MEN7548936.1"/>
    <property type="molecule type" value="Genomic_DNA"/>
</dbReference>
<dbReference type="HAMAP" id="MF_01924">
    <property type="entry name" value="A_A_dipeptidase"/>
    <property type="match status" value="1"/>
</dbReference>
<dbReference type="InterPro" id="IPR012338">
    <property type="entry name" value="Beta-lactam/transpept-like"/>
</dbReference>
<keyword evidence="4 9" id="KW-0378">Hydrolase</keyword>
<dbReference type="GO" id="GO:0008237">
    <property type="term" value="F:metallopeptidase activity"/>
    <property type="evidence" value="ECO:0007669"/>
    <property type="project" value="UniProtKB-KW"/>
</dbReference>
<protein>
    <recommendedName>
        <fullName evidence="9">D-alanyl-D-alanine dipeptidase</fullName>
        <shortName evidence="9">D-Ala-D-Ala dipeptidase</shortName>
        <ecNumber evidence="9">3.4.13.22</ecNumber>
    </recommendedName>
</protein>
<keyword evidence="12" id="KW-1185">Reference proteome</keyword>
<feature type="active site" description="Proton donor/acceptor" evidence="9">
    <location>
        <position position="730"/>
    </location>
</feature>
<comment type="function">
    <text evidence="9">Catalyzes hydrolysis of the D-alanyl-D-alanine dipeptide.</text>
</comment>
<dbReference type="Proteomes" id="UP001403385">
    <property type="component" value="Unassembled WGS sequence"/>
</dbReference>
<comment type="caution">
    <text evidence="11">The sequence shown here is derived from an EMBL/GenBank/DDBJ whole genome shotgun (WGS) entry which is preliminary data.</text>
</comment>
<evidence type="ECO:0000256" key="5">
    <source>
        <dbReference type="ARBA" id="ARBA00022833"/>
    </source>
</evidence>
<dbReference type="Gene3D" id="3.40.710.10">
    <property type="entry name" value="DD-peptidase/beta-lactamase superfamily"/>
    <property type="match status" value="1"/>
</dbReference>
<evidence type="ECO:0000256" key="3">
    <source>
        <dbReference type="ARBA" id="ARBA00022723"/>
    </source>
</evidence>
<evidence type="ECO:0000256" key="2">
    <source>
        <dbReference type="ARBA" id="ARBA00022670"/>
    </source>
</evidence>
<dbReference type="InterPro" id="IPR000755">
    <property type="entry name" value="A_A_dipeptidase"/>
</dbReference>
<dbReference type="Pfam" id="PF01427">
    <property type="entry name" value="Peptidase_M15"/>
    <property type="match status" value="1"/>
</dbReference>
<dbReference type="AlphaFoldDB" id="A0AAW9SDK2"/>
<dbReference type="PANTHER" id="PTHR43126">
    <property type="entry name" value="D-ALANYL-D-ALANINE DIPEPTIDASE"/>
    <property type="match status" value="1"/>
</dbReference>
<feature type="binding site" evidence="9">
    <location>
        <position position="733"/>
    </location>
    <ligand>
        <name>Zn(2+)</name>
        <dbReference type="ChEBI" id="CHEBI:29105"/>
        <note>catalytic</note>
    </ligand>
</feature>
<dbReference type="SUPFAM" id="SSF56601">
    <property type="entry name" value="beta-lactamase/transpeptidase-like"/>
    <property type="match status" value="1"/>
</dbReference>
<dbReference type="CDD" id="cd14840">
    <property type="entry name" value="D-Ala-D-Ala_dipeptidase_Aad"/>
    <property type="match status" value="1"/>
</dbReference>
<accession>A0AAW9SDK2</accession>
<evidence type="ECO:0000256" key="6">
    <source>
        <dbReference type="ARBA" id="ARBA00022997"/>
    </source>
</evidence>
<evidence type="ECO:0000256" key="4">
    <source>
        <dbReference type="ARBA" id="ARBA00022801"/>
    </source>
</evidence>
<comment type="similarity">
    <text evidence="9">Belongs to the peptidase M15D family.</text>
</comment>
<dbReference type="EC" id="3.4.13.22" evidence="9"/>
<dbReference type="RefSeq" id="WP_346821711.1">
    <property type="nucleotide sequence ID" value="NZ_JBDKWZ010000007.1"/>
</dbReference>
<evidence type="ECO:0000256" key="1">
    <source>
        <dbReference type="ARBA" id="ARBA00001362"/>
    </source>
</evidence>
<keyword evidence="7 9" id="KW-0482">Metalloprotease</keyword>
<evidence type="ECO:0000259" key="10">
    <source>
        <dbReference type="Pfam" id="PF00144"/>
    </source>
</evidence>
<comment type="cofactor">
    <cofactor evidence="9">
        <name>Zn(2+)</name>
        <dbReference type="ChEBI" id="CHEBI:29105"/>
    </cofactor>
    <text evidence="9">Binds 1 zinc ion per subunit.</text>
</comment>
<keyword evidence="5 9" id="KW-0862">Zinc</keyword>